<evidence type="ECO:0000256" key="4">
    <source>
        <dbReference type="ARBA" id="ARBA00022801"/>
    </source>
</evidence>
<feature type="domain" description="Phosphotyrosine protein phosphatase I" evidence="8">
    <location>
        <begin position="1"/>
        <end position="135"/>
    </location>
</feature>
<feature type="active site" description="Proton donor" evidence="6">
    <location>
        <position position="108"/>
    </location>
</feature>
<dbReference type="GO" id="GO:0003993">
    <property type="term" value="F:acid phosphatase activity"/>
    <property type="evidence" value="ECO:0007669"/>
    <property type="project" value="UniProtKB-UniRule"/>
</dbReference>
<accession>A0AAV4HF98</accession>
<dbReference type="Pfam" id="PF01451">
    <property type="entry name" value="LMWPc"/>
    <property type="match status" value="1"/>
</dbReference>
<dbReference type="InterPro" id="IPR002115">
    <property type="entry name" value="Tyr_Pase_low_mol_wt_mml"/>
</dbReference>
<evidence type="ECO:0000256" key="5">
    <source>
        <dbReference type="ARBA" id="ARBA00022912"/>
    </source>
</evidence>
<dbReference type="EC" id="3.1.3.2" evidence="7"/>
<evidence type="ECO:0000256" key="7">
    <source>
        <dbReference type="RuleBase" id="RU368115"/>
    </source>
</evidence>
<dbReference type="EMBL" id="BMAT01005571">
    <property type="protein sequence ID" value="GFR96115.1"/>
    <property type="molecule type" value="Genomic_DNA"/>
</dbReference>
<comment type="subcellular location">
    <subcellularLocation>
        <location evidence="1 7">Cytoplasm</location>
    </subcellularLocation>
</comment>
<gene>
    <name evidence="9" type="ORF">ElyMa_002712400</name>
</gene>
<comment type="similarity">
    <text evidence="2 7">Belongs to the low molecular weight phosphotyrosine protein phosphatase family.</text>
</comment>
<dbReference type="EC" id="3.1.3.48" evidence="7"/>
<dbReference type="InterPro" id="IPR017867">
    <property type="entry name" value="Tyr_phospatase_low_mol_wt"/>
</dbReference>
<dbReference type="CDD" id="cd16343">
    <property type="entry name" value="LMWPTP"/>
    <property type="match status" value="1"/>
</dbReference>
<evidence type="ECO:0000259" key="8">
    <source>
        <dbReference type="SMART" id="SM00226"/>
    </source>
</evidence>
<dbReference type="GO" id="GO:0005737">
    <property type="term" value="C:cytoplasm"/>
    <property type="evidence" value="ECO:0007669"/>
    <property type="project" value="UniProtKB-SubCell"/>
</dbReference>
<proteinExistence type="inferred from homology"/>
<dbReference type="Proteomes" id="UP000762676">
    <property type="component" value="Unassembled WGS sequence"/>
</dbReference>
<protein>
    <recommendedName>
        <fullName evidence="7">Low molecular weight phosphotyrosine protein phosphatase</fullName>
        <shortName evidence="7">LMW-PTP</shortName>
        <shortName evidence="7">LMW-PTPase</shortName>
        <ecNumber evidence="7">3.1.3.2</ecNumber>
        <ecNumber evidence="7">3.1.3.48</ecNumber>
    </recommendedName>
    <alternativeName>
        <fullName evidence="7">Low molecular weight cytosolic acid phosphatase</fullName>
    </alternativeName>
</protein>
<dbReference type="InterPro" id="IPR036196">
    <property type="entry name" value="Ptyr_pPase_sf"/>
</dbReference>
<name>A0AAV4HF98_9GAST</name>
<dbReference type="PRINTS" id="PR00719">
    <property type="entry name" value="LMWPTPASE"/>
</dbReference>
<dbReference type="SMART" id="SM00226">
    <property type="entry name" value="LMWPc"/>
    <property type="match status" value="1"/>
</dbReference>
<evidence type="ECO:0000256" key="3">
    <source>
        <dbReference type="ARBA" id="ARBA00022490"/>
    </source>
</evidence>
<dbReference type="Gene3D" id="3.40.50.2300">
    <property type="match status" value="1"/>
</dbReference>
<organism evidence="9 10">
    <name type="scientific">Elysia marginata</name>
    <dbReference type="NCBI Taxonomy" id="1093978"/>
    <lineage>
        <taxon>Eukaryota</taxon>
        <taxon>Metazoa</taxon>
        <taxon>Spiralia</taxon>
        <taxon>Lophotrochozoa</taxon>
        <taxon>Mollusca</taxon>
        <taxon>Gastropoda</taxon>
        <taxon>Heterobranchia</taxon>
        <taxon>Euthyneura</taxon>
        <taxon>Panpulmonata</taxon>
        <taxon>Sacoglossa</taxon>
        <taxon>Placobranchoidea</taxon>
        <taxon>Plakobranchidae</taxon>
        <taxon>Elysia</taxon>
    </lineage>
</organism>
<evidence type="ECO:0000313" key="9">
    <source>
        <dbReference type="EMBL" id="GFR96115.1"/>
    </source>
</evidence>
<comment type="catalytic activity">
    <reaction evidence="7">
        <text>O-phospho-L-tyrosyl-[protein] + H2O = L-tyrosyl-[protein] + phosphate</text>
        <dbReference type="Rhea" id="RHEA:10684"/>
        <dbReference type="Rhea" id="RHEA-COMP:10136"/>
        <dbReference type="Rhea" id="RHEA-COMP:20101"/>
        <dbReference type="ChEBI" id="CHEBI:15377"/>
        <dbReference type="ChEBI" id="CHEBI:43474"/>
        <dbReference type="ChEBI" id="CHEBI:46858"/>
        <dbReference type="ChEBI" id="CHEBI:61978"/>
        <dbReference type="EC" id="3.1.3.48"/>
    </reaction>
</comment>
<dbReference type="InterPro" id="IPR023485">
    <property type="entry name" value="Ptyr_pPase"/>
</dbReference>
<evidence type="ECO:0000256" key="2">
    <source>
        <dbReference type="ARBA" id="ARBA00011063"/>
    </source>
</evidence>
<comment type="caution">
    <text evidence="9">The sequence shown here is derived from an EMBL/GenBank/DDBJ whole genome shotgun (WGS) entry which is preliminary data.</text>
</comment>
<keyword evidence="10" id="KW-1185">Reference proteome</keyword>
<evidence type="ECO:0000256" key="6">
    <source>
        <dbReference type="PIRSR" id="PIRSR617867-1"/>
    </source>
</evidence>
<sequence length="139" mass="16333">MAEAILIRMLQEREIKHKWKVDSAGHGNWHLGEPPDERTLRVLSQHGIEDYTHTARLITNEDYVAFDYILCMDNYNLRNLATLKPPESSCIIQRLGDFDPQGVKIIFDPFFSNSIEHYEEVYRQCYRCCEAFLKHVLSN</sequence>
<keyword evidence="5 7" id="KW-0904">Protein phosphatase</keyword>
<keyword evidence="3 7" id="KW-0963">Cytoplasm</keyword>
<dbReference type="InterPro" id="IPR050438">
    <property type="entry name" value="LMW_PTPase"/>
</dbReference>
<reference evidence="9 10" key="1">
    <citation type="journal article" date="2021" name="Elife">
        <title>Chloroplast acquisition without the gene transfer in kleptoplastic sea slugs, Plakobranchus ocellatus.</title>
        <authorList>
            <person name="Maeda T."/>
            <person name="Takahashi S."/>
            <person name="Yoshida T."/>
            <person name="Shimamura S."/>
            <person name="Takaki Y."/>
            <person name="Nagai Y."/>
            <person name="Toyoda A."/>
            <person name="Suzuki Y."/>
            <person name="Arimoto A."/>
            <person name="Ishii H."/>
            <person name="Satoh N."/>
            <person name="Nishiyama T."/>
            <person name="Hasebe M."/>
            <person name="Maruyama T."/>
            <person name="Minagawa J."/>
            <person name="Obokata J."/>
            <person name="Shigenobu S."/>
        </authorList>
    </citation>
    <scope>NUCLEOTIDE SEQUENCE [LARGE SCALE GENOMIC DNA]</scope>
</reference>
<dbReference type="AlphaFoldDB" id="A0AAV4HF98"/>
<dbReference type="SUPFAM" id="SSF52788">
    <property type="entry name" value="Phosphotyrosine protein phosphatases I"/>
    <property type="match status" value="1"/>
</dbReference>
<evidence type="ECO:0000256" key="1">
    <source>
        <dbReference type="ARBA" id="ARBA00004496"/>
    </source>
</evidence>
<evidence type="ECO:0000313" key="10">
    <source>
        <dbReference type="Proteomes" id="UP000762676"/>
    </source>
</evidence>
<comment type="function">
    <text evidence="7">Acts on tyrosine phosphorylated proteins, low-MW aryl phosphates and natural and synthetic acyl phosphates.</text>
</comment>
<dbReference type="PRINTS" id="PR00720">
    <property type="entry name" value="MAMMALPTPASE"/>
</dbReference>
<dbReference type="PANTHER" id="PTHR11717">
    <property type="entry name" value="LOW MOLECULAR WEIGHT PROTEIN TYROSINE PHOSPHATASE"/>
    <property type="match status" value="1"/>
</dbReference>
<dbReference type="PANTHER" id="PTHR11717:SF7">
    <property type="entry name" value="LOW MOLECULAR WEIGHT PHOSPHOTYROSINE PROTEIN PHOSPHATASE"/>
    <property type="match status" value="1"/>
</dbReference>
<dbReference type="GO" id="GO:0004726">
    <property type="term" value="F:non-membrane spanning protein tyrosine phosphatase activity"/>
    <property type="evidence" value="ECO:0007669"/>
    <property type="project" value="InterPro"/>
</dbReference>
<comment type="catalytic activity">
    <reaction evidence="7">
        <text>a phosphate monoester + H2O = an alcohol + phosphate</text>
        <dbReference type="Rhea" id="RHEA:15017"/>
        <dbReference type="ChEBI" id="CHEBI:15377"/>
        <dbReference type="ChEBI" id="CHEBI:30879"/>
        <dbReference type="ChEBI" id="CHEBI:43474"/>
        <dbReference type="ChEBI" id="CHEBI:67140"/>
        <dbReference type="EC" id="3.1.3.2"/>
    </reaction>
</comment>
<keyword evidence="4 7" id="KW-0378">Hydrolase</keyword>